<evidence type="ECO:0000313" key="3">
    <source>
        <dbReference type="Proteomes" id="UP000000673"/>
    </source>
</evidence>
<name>W5JTE0_ANODA</name>
<evidence type="ECO:0000313" key="1">
    <source>
        <dbReference type="EMBL" id="ETN66553.1"/>
    </source>
</evidence>
<sequence length="333" mass="36138">MWTRVARVARVAHVDHPSLRTAHDLNCMPQCPSVCPPQRCGPRFITVQQPPRLVAQKKVINCTRTVIDKHVVPQTKAIVEPKLIYQPKTICEPCIIYKRRTVPEPRIIYYKRIVPDPKVVCTPRVVVEPKEICTTLVCQPKPQVVQVPPAKDYCCVPAGTTFFNNGCCPPSPPRMCKSRELRGGNLIMTCECLKRNGLQNDCPRTECQAKPCCLTKPEASCCPSRWARRYRFVTMGRKSNPICPSKCTIPSGGGGCNPCPVGPCCPCPSAPCPESCCVPTVACDPCCGPAGYCAPCGPVCDPSYPPVCDPACAVPCCDPCSDCCVPCGPCGPC</sequence>
<reference evidence="1" key="2">
    <citation type="submission" date="2010-05" db="EMBL/GenBank/DDBJ databases">
        <authorList>
            <person name="Almeida L.G."/>
            <person name="Nicolas M.F."/>
            <person name="Souza R.C."/>
            <person name="Vasconcelos A.T.R."/>
        </authorList>
    </citation>
    <scope>NUCLEOTIDE SEQUENCE</scope>
</reference>
<dbReference type="HOGENOM" id="CLU_764114_0_0_1"/>
<gene>
    <name evidence="1" type="ORF">AND_001657</name>
</gene>
<dbReference type="AlphaFoldDB" id="W5JTE0"/>
<keyword evidence="3" id="KW-1185">Reference proteome</keyword>
<dbReference type="VEuPathDB" id="VectorBase:ADAC001657"/>
<protein>
    <recommendedName>
        <fullName evidence="4">IGFBP N-terminal domain-containing protein</fullName>
    </recommendedName>
</protein>
<reference evidence="1" key="3">
    <citation type="journal article" date="2013" name="Nucleic Acids Res.">
        <title>The genome of Anopheles darlingi, the main neotropical malaria vector.</title>
        <authorList>
            <person name="Marinotti O."/>
            <person name="Cerqueira G.C."/>
            <person name="de Almeida L.G."/>
            <person name="Ferro M.I."/>
            <person name="Loreto E.L."/>
            <person name="Zaha A."/>
            <person name="Teixeira S.M."/>
            <person name="Wespiser A.R."/>
            <person name="Almeida E Silva A."/>
            <person name="Schlindwein A.D."/>
            <person name="Pacheco A.C."/>
            <person name="Silva A.L."/>
            <person name="Graveley B.R."/>
            <person name="Walenz B.P."/>
            <person name="Lima Bde A."/>
            <person name="Ribeiro C.A."/>
            <person name="Nunes-Silva C.G."/>
            <person name="de Carvalho C.R."/>
            <person name="Soares C.M."/>
            <person name="de Menezes C.B."/>
            <person name="Matiolli C."/>
            <person name="Caffrey D."/>
            <person name="Araujo D.A."/>
            <person name="de Oliveira D.M."/>
            <person name="Golenbock D."/>
            <person name="Grisard E.C."/>
            <person name="Fantinatti-Garboggini F."/>
            <person name="de Carvalho F.M."/>
            <person name="Barcellos F.G."/>
            <person name="Prosdocimi F."/>
            <person name="May G."/>
            <person name="Azevedo Junior G.M."/>
            <person name="Guimaraes G.M."/>
            <person name="Goldman G.H."/>
            <person name="Padilha I.Q."/>
            <person name="Batista Jda S."/>
            <person name="Ferro J.A."/>
            <person name="Ribeiro J.M."/>
            <person name="Fietto J.L."/>
            <person name="Dabbas K.M."/>
            <person name="Cerdeira L."/>
            <person name="Agnez-Lima L.F."/>
            <person name="Brocchi M."/>
            <person name="de Carvalho M.O."/>
            <person name="Teixeira Mde M."/>
            <person name="Diniz Maia Mde M."/>
            <person name="Goldman M.H."/>
            <person name="Cruz Schneider M.P."/>
            <person name="Felipe M.S."/>
            <person name="Hungria M."/>
            <person name="Nicolas M.F."/>
            <person name="Pereira M."/>
            <person name="Montes M.A."/>
            <person name="Cantao M.E."/>
            <person name="Vincentz M."/>
            <person name="Rafael M.S."/>
            <person name="Silverman N."/>
            <person name="Stoco P.H."/>
            <person name="Souza R.C."/>
            <person name="Vicentini R."/>
            <person name="Gazzinelli R.T."/>
            <person name="Neves Rde O."/>
            <person name="Silva R."/>
            <person name="Astolfi-Filho S."/>
            <person name="Maciel T.E."/>
            <person name="Urmenyi T.P."/>
            <person name="Tadei W.P."/>
            <person name="Camargo E.P."/>
            <person name="de Vasconcelos A.T."/>
        </authorList>
    </citation>
    <scope>NUCLEOTIDE SEQUENCE</scope>
</reference>
<evidence type="ECO:0000313" key="2">
    <source>
        <dbReference type="EnsemblMetazoa" id="ADAC001657-PA"/>
    </source>
</evidence>
<organism evidence="1">
    <name type="scientific">Anopheles darlingi</name>
    <name type="common">Mosquito</name>
    <dbReference type="NCBI Taxonomy" id="43151"/>
    <lineage>
        <taxon>Eukaryota</taxon>
        <taxon>Metazoa</taxon>
        <taxon>Ecdysozoa</taxon>
        <taxon>Arthropoda</taxon>
        <taxon>Hexapoda</taxon>
        <taxon>Insecta</taxon>
        <taxon>Pterygota</taxon>
        <taxon>Neoptera</taxon>
        <taxon>Endopterygota</taxon>
        <taxon>Diptera</taxon>
        <taxon>Nematocera</taxon>
        <taxon>Culicoidea</taxon>
        <taxon>Culicidae</taxon>
        <taxon>Anophelinae</taxon>
        <taxon>Anopheles</taxon>
    </lineage>
</organism>
<proteinExistence type="predicted"/>
<reference evidence="1 3" key="1">
    <citation type="journal article" date="2010" name="BMC Genomics">
        <title>Combination of measures distinguishes pre-miRNAs from other stem-loops in the genome of the newly sequenced Anopheles darlingi.</title>
        <authorList>
            <person name="Mendes N.D."/>
            <person name="Freitas A.T."/>
            <person name="Vasconcelos A.T."/>
            <person name="Sagot M.F."/>
        </authorList>
    </citation>
    <scope>NUCLEOTIDE SEQUENCE</scope>
</reference>
<dbReference type="EnsemblMetazoa" id="ADAC001657-RA">
    <property type="protein sequence ID" value="ADAC001657-PA"/>
    <property type="gene ID" value="ADAC001657"/>
</dbReference>
<dbReference type="Proteomes" id="UP000000673">
    <property type="component" value="Unassembled WGS sequence"/>
</dbReference>
<dbReference type="OMA" id="NDCPRTE"/>
<dbReference type="eggNOG" id="ENOG502SC0N">
    <property type="taxonomic scope" value="Eukaryota"/>
</dbReference>
<evidence type="ECO:0008006" key="4">
    <source>
        <dbReference type="Google" id="ProtNLM"/>
    </source>
</evidence>
<dbReference type="EMBL" id="ADMH02000424">
    <property type="protein sequence ID" value="ETN66553.1"/>
    <property type="molecule type" value="Genomic_DNA"/>
</dbReference>
<dbReference type="VEuPathDB" id="VectorBase:ADAR2_004356"/>
<accession>W5JTE0</accession>
<reference evidence="2" key="4">
    <citation type="submission" date="2015-06" db="UniProtKB">
        <authorList>
            <consortium name="EnsemblMetazoa"/>
        </authorList>
    </citation>
    <scope>IDENTIFICATION</scope>
</reference>